<comment type="caution">
    <text evidence="3">The sequence shown here is derived from an EMBL/GenBank/DDBJ whole genome shotgun (WGS) entry which is preliminary data.</text>
</comment>
<keyword evidence="1 2" id="KW-0732">Signal</keyword>
<evidence type="ECO:0000256" key="1">
    <source>
        <dbReference type="ARBA" id="ARBA00022729"/>
    </source>
</evidence>
<gene>
    <name evidence="3" type="ORF">E2C06_34405</name>
</gene>
<evidence type="ECO:0000313" key="4">
    <source>
        <dbReference type="Proteomes" id="UP000295096"/>
    </source>
</evidence>
<proteinExistence type="predicted"/>
<dbReference type="InterPro" id="IPR004564">
    <property type="entry name" value="OM_lipoprot_carrier_LolA-like"/>
</dbReference>
<dbReference type="Pfam" id="PF03548">
    <property type="entry name" value="LolA"/>
    <property type="match status" value="1"/>
</dbReference>
<dbReference type="PANTHER" id="PTHR35869">
    <property type="entry name" value="OUTER-MEMBRANE LIPOPROTEIN CARRIER PROTEIN"/>
    <property type="match status" value="1"/>
</dbReference>
<keyword evidence="4" id="KW-1185">Reference proteome</keyword>
<keyword evidence="3" id="KW-0449">Lipoprotein</keyword>
<evidence type="ECO:0000313" key="3">
    <source>
        <dbReference type="EMBL" id="TDH58093.1"/>
    </source>
</evidence>
<dbReference type="EMBL" id="SMSJ01000155">
    <property type="protein sequence ID" value="TDH58093.1"/>
    <property type="molecule type" value="Genomic_DNA"/>
</dbReference>
<dbReference type="Gene3D" id="2.50.20.10">
    <property type="entry name" value="Lipoprotein localisation LolA/LolB/LppX"/>
    <property type="match status" value="1"/>
</dbReference>
<dbReference type="SUPFAM" id="SSF89392">
    <property type="entry name" value="Prokaryotic lipoproteins and lipoprotein localization factors"/>
    <property type="match status" value="1"/>
</dbReference>
<reference evidence="3 4" key="1">
    <citation type="journal article" date="2016" name="J. Microbiol.">
        <title>Dankookia rubra gen. nov., sp. nov., an alphaproteobacterium isolated from sediment of a shallow stream.</title>
        <authorList>
            <person name="Kim W.H."/>
            <person name="Kim D.H."/>
            <person name="Kang K."/>
            <person name="Ahn T.Y."/>
        </authorList>
    </citation>
    <scope>NUCLEOTIDE SEQUENCE [LARGE SCALE GENOMIC DNA]</scope>
    <source>
        <strain evidence="3 4">JCM30602</strain>
    </source>
</reference>
<accession>A0A4R5Q6C2</accession>
<feature type="chain" id="PRO_5020358242" evidence="2">
    <location>
        <begin position="25"/>
        <end position="213"/>
    </location>
</feature>
<dbReference type="AlphaFoldDB" id="A0A4R5Q6C2"/>
<dbReference type="CDD" id="cd16325">
    <property type="entry name" value="LolA"/>
    <property type="match status" value="1"/>
</dbReference>
<sequence length="213" mass="23629">MRRRPLLATPALLLAPLLPAPAAAQQARPLSDRDRADVARAEAWLNRLTSLKARFVQIAQNGASAEGTGWIVRPGRMRFEYDPPEPLLLVASYGQFFYFDRQLKQATTLPIGATPLGILLRDDLRLSGDVTVSRVERGGGLLRITLFRTGKPAEGSLTLVFGQDPVELKQWAVVDAQGQETRVSLFQTEFGGRFPSILFDFNDPRFREDLGIP</sequence>
<dbReference type="InterPro" id="IPR029046">
    <property type="entry name" value="LolA/LolB/LppX"/>
</dbReference>
<dbReference type="PANTHER" id="PTHR35869:SF1">
    <property type="entry name" value="OUTER-MEMBRANE LIPOPROTEIN CARRIER PROTEIN"/>
    <property type="match status" value="1"/>
</dbReference>
<protein>
    <submittedName>
        <fullName evidence="3">Outer membrane lipoprotein carrier protein LolA</fullName>
    </submittedName>
</protein>
<feature type="signal peptide" evidence="2">
    <location>
        <begin position="1"/>
        <end position="24"/>
    </location>
</feature>
<dbReference type="Proteomes" id="UP000295096">
    <property type="component" value="Unassembled WGS sequence"/>
</dbReference>
<name>A0A4R5Q6C2_9PROT</name>
<organism evidence="3 4">
    <name type="scientific">Dankookia rubra</name>
    <dbReference type="NCBI Taxonomy" id="1442381"/>
    <lineage>
        <taxon>Bacteria</taxon>
        <taxon>Pseudomonadati</taxon>
        <taxon>Pseudomonadota</taxon>
        <taxon>Alphaproteobacteria</taxon>
        <taxon>Acetobacterales</taxon>
        <taxon>Roseomonadaceae</taxon>
        <taxon>Dankookia</taxon>
    </lineage>
</organism>
<dbReference type="OrthoDB" id="9800501at2"/>
<evidence type="ECO:0000256" key="2">
    <source>
        <dbReference type="SAM" id="SignalP"/>
    </source>
</evidence>
<dbReference type="RefSeq" id="WP_133293059.1">
    <property type="nucleotide sequence ID" value="NZ_SMSJ01000155.1"/>
</dbReference>